<sequence>MAEGNIADLNKIKSRRRGDFLVELRNMARKQSSEILKKLKSLSNPKNAEGMARFGINPKNTLGVSIPNLRKLAKQTGKNHKLARELWDSKIHEARILAGMIDDPKLVSEKQMDKWTKGFDSWDVCDQVCANLFDKTSFAFKKAVELTKDKREFVKRTGFSLM</sequence>
<organism evidence="1 2">
    <name type="scientific">Candidatus Nealsonbacteria bacterium CG_4_10_14_0_2_um_filter_40_15</name>
    <dbReference type="NCBI Taxonomy" id="1974682"/>
    <lineage>
        <taxon>Bacteria</taxon>
        <taxon>Candidatus Nealsoniibacteriota</taxon>
    </lineage>
</organism>
<dbReference type="PANTHER" id="PTHR41291:SF1">
    <property type="entry name" value="DNA ALKYLATION REPAIR PROTEIN"/>
    <property type="match status" value="1"/>
</dbReference>
<feature type="non-terminal residue" evidence="1">
    <location>
        <position position="162"/>
    </location>
</feature>
<dbReference type="Gene3D" id="1.25.10.90">
    <property type="match status" value="1"/>
</dbReference>
<dbReference type="Pfam" id="PF08713">
    <property type="entry name" value="DNA_alkylation"/>
    <property type="match status" value="1"/>
</dbReference>
<protein>
    <recommendedName>
        <fullName evidence="3">DNA alkylation repair protein</fullName>
    </recommendedName>
</protein>
<dbReference type="AlphaFoldDB" id="A0A2M7UUD8"/>
<reference evidence="2" key="1">
    <citation type="submission" date="2017-09" db="EMBL/GenBank/DDBJ databases">
        <title>Depth-based differentiation of microbial function through sediment-hosted aquifers and enrichment of novel symbionts in the deep terrestrial subsurface.</title>
        <authorList>
            <person name="Probst A.J."/>
            <person name="Ladd B."/>
            <person name="Jarett J.K."/>
            <person name="Geller-Mcgrath D.E."/>
            <person name="Sieber C.M.K."/>
            <person name="Emerson J.B."/>
            <person name="Anantharaman K."/>
            <person name="Thomas B.C."/>
            <person name="Malmstrom R."/>
            <person name="Stieglmeier M."/>
            <person name="Klingl A."/>
            <person name="Woyke T."/>
            <person name="Ryan C.M."/>
            <person name="Banfield J.F."/>
        </authorList>
    </citation>
    <scope>NUCLEOTIDE SEQUENCE [LARGE SCALE GENOMIC DNA]</scope>
</reference>
<dbReference type="InterPro" id="IPR014825">
    <property type="entry name" value="DNA_alkylation"/>
</dbReference>
<evidence type="ECO:0000313" key="1">
    <source>
        <dbReference type="EMBL" id="PIZ87320.1"/>
    </source>
</evidence>
<accession>A0A2M7UUD8</accession>
<name>A0A2M7UUD8_9BACT</name>
<gene>
    <name evidence="1" type="ORF">COX92_01470</name>
</gene>
<dbReference type="PANTHER" id="PTHR41291">
    <property type="entry name" value="DNA ALKYLATION REPAIR PROTEIN"/>
    <property type="match status" value="1"/>
</dbReference>
<dbReference type="InterPro" id="IPR016024">
    <property type="entry name" value="ARM-type_fold"/>
</dbReference>
<dbReference type="Proteomes" id="UP000229166">
    <property type="component" value="Unassembled WGS sequence"/>
</dbReference>
<dbReference type="EMBL" id="PFOZ01000029">
    <property type="protein sequence ID" value="PIZ87320.1"/>
    <property type="molecule type" value="Genomic_DNA"/>
</dbReference>
<dbReference type="CDD" id="cd06561">
    <property type="entry name" value="AlkD_like"/>
    <property type="match status" value="1"/>
</dbReference>
<evidence type="ECO:0000313" key="2">
    <source>
        <dbReference type="Proteomes" id="UP000229166"/>
    </source>
</evidence>
<dbReference type="SUPFAM" id="SSF48371">
    <property type="entry name" value="ARM repeat"/>
    <property type="match status" value="1"/>
</dbReference>
<comment type="caution">
    <text evidence="1">The sequence shown here is derived from an EMBL/GenBank/DDBJ whole genome shotgun (WGS) entry which is preliminary data.</text>
</comment>
<evidence type="ECO:0008006" key="3">
    <source>
        <dbReference type="Google" id="ProtNLM"/>
    </source>
</evidence>
<proteinExistence type="predicted"/>